<feature type="non-terminal residue" evidence="2">
    <location>
        <position position="96"/>
    </location>
</feature>
<dbReference type="AlphaFoldDB" id="A0A8S1DLQ4"/>
<evidence type="ECO:0000313" key="2">
    <source>
        <dbReference type="EMBL" id="CAB3383164.1"/>
    </source>
</evidence>
<dbReference type="Proteomes" id="UP000494165">
    <property type="component" value="Unassembled WGS sequence"/>
</dbReference>
<gene>
    <name evidence="2" type="ORF">CLODIP_2_CD11739</name>
</gene>
<protein>
    <recommendedName>
        <fullName evidence="4">Peptidase C1A papain C-terminal domain-containing protein</fullName>
    </recommendedName>
</protein>
<feature type="chain" id="PRO_5035916290" description="Peptidase C1A papain C-terminal domain-containing protein" evidence="1">
    <location>
        <begin position="20"/>
        <end position="96"/>
    </location>
</feature>
<feature type="signal peptide" evidence="1">
    <location>
        <begin position="1"/>
        <end position="19"/>
    </location>
</feature>
<organism evidence="2 3">
    <name type="scientific">Cloeon dipterum</name>
    <dbReference type="NCBI Taxonomy" id="197152"/>
    <lineage>
        <taxon>Eukaryota</taxon>
        <taxon>Metazoa</taxon>
        <taxon>Ecdysozoa</taxon>
        <taxon>Arthropoda</taxon>
        <taxon>Hexapoda</taxon>
        <taxon>Insecta</taxon>
        <taxon>Pterygota</taxon>
        <taxon>Palaeoptera</taxon>
        <taxon>Ephemeroptera</taxon>
        <taxon>Pisciforma</taxon>
        <taxon>Baetidae</taxon>
        <taxon>Cloeon</taxon>
    </lineage>
</organism>
<dbReference type="EMBL" id="CADEPI010000298">
    <property type="protein sequence ID" value="CAB3383164.1"/>
    <property type="molecule type" value="Genomic_DNA"/>
</dbReference>
<proteinExistence type="predicted"/>
<evidence type="ECO:0008006" key="4">
    <source>
        <dbReference type="Google" id="ProtNLM"/>
    </source>
</evidence>
<evidence type="ECO:0000256" key="1">
    <source>
        <dbReference type="SAM" id="SignalP"/>
    </source>
</evidence>
<name>A0A8S1DLQ4_9INSE</name>
<accession>A0A8S1DLQ4</accession>
<keyword evidence="3" id="KW-1185">Reference proteome</keyword>
<sequence length="96" mass="10340">MQTFQIVILLALLAASALTKKGLNPRHLLKGYKNVPGNWGNCLSINAVNLTKYVSEAYGLSNGPGIEVAISFWTKGKGSAPKILSLEVKKNNITEI</sequence>
<evidence type="ECO:0000313" key="3">
    <source>
        <dbReference type="Proteomes" id="UP000494165"/>
    </source>
</evidence>
<keyword evidence="1" id="KW-0732">Signal</keyword>
<reference evidence="2 3" key="1">
    <citation type="submission" date="2020-04" db="EMBL/GenBank/DDBJ databases">
        <authorList>
            <person name="Alioto T."/>
            <person name="Alioto T."/>
            <person name="Gomez Garrido J."/>
        </authorList>
    </citation>
    <scope>NUCLEOTIDE SEQUENCE [LARGE SCALE GENOMIC DNA]</scope>
</reference>
<comment type="caution">
    <text evidence="2">The sequence shown here is derived from an EMBL/GenBank/DDBJ whole genome shotgun (WGS) entry which is preliminary data.</text>
</comment>